<organism evidence="1 2">
    <name type="scientific">Paraburkholderia hiiakae</name>
    <dbReference type="NCBI Taxonomy" id="1081782"/>
    <lineage>
        <taxon>Bacteria</taxon>
        <taxon>Pseudomonadati</taxon>
        <taxon>Pseudomonadota</taxon>
        <taxon>Betaproteobacteria</taxon>
        <taxon>Burkholderiales</taxon>
        <taxon>Burkholderiaceae</taxon>
        <taxon>Paraburkholderia</taxon>
    </lineage>
</organism>
<dbReference type="Proteomes" id="UP000656319">
    <property type="component" value="Unassembled WGS sequence"/>
</dbReference>
<evidence type="ECO:0000313" key="2">
    <source>
        <dbReference type="Proteomes" id="UP000656319"/>
    </source>
</evidence>
<sequence length="75" mass="8430">MRELDSTASGTRPESLLRLNAVVARTSLSRSEIYRLMSEGAFPQNFKLGERSVVWRESEVSAWIHGVVHRQQGAS</sequence>
<name>A0ABM8NGY8_9BURK</name>
<accession>A0ABM8NGY8</accession>
<evidence type="ECO:0008006" key="3">
    <source>
        <dbReference type="Google" id="ProtNLM"/>
    </source>
</evidence>
<protein>
    <recommendedName>
        <fullName evidence="3">AlpA family transcriptional regulator</fullName>
    </recommendedName>
</protein>
<dbReference type="InterPro" id="IPR010260">
    <property type="entry name" value="AlpA"/>
</dbReference>
<dbReference type="Pfam" id="PF05930">
    <property type="entry name" value="Phage_AlpA"/>
    <property type="match status" value="1"/>
</dbReference>
<dbReference type="Gene3D" id="1.10.238.160">
    <property type="match status" value="1"/>
</dbReference>
<reference evidence="1 2" key="1">
    <citation type="submission" date="2020-10" db="EMBL/GenBank/DDBJ databases">
        <authorList>
            <person name="Peeters C."/>
        </authorList>
    </citation>
    <scope>NUCLEOTIDE SEQUENCE [LARGE SCALE GENOMIC DNA]</scope>
    <source>
        <strain evidence="1 2">LMG 27952</strain>
    </source>
</reference>
<keyword evidence="2" id="KW-1185">Reference proteome</keyword>
<gene>
    <name evidence="1" type="ORF">LMG27952_01742</name>
</gene>
<dbReference type="EMBL" id="CAJHCQ010000003">
    <property type="protein sequence ID" value="CAD6524616.1"/>
    <property type="molecule type" value="Genomic_DNA"/>
</dbReference>
<dbReference type="PANTHER" id="PTHR36154">
    <property type="entry name" value="DNA-BINDING TRANSCRIPTIONAL ACTIVATOR ALPA"/>
    <property type="match status" value="1"/>
</dbReference>
<comment type="caution">
    <text evidence="1">The sequence shown here is derived from an EMBL/GenBank/DDBJ whole genome shotgun (WGS) entry which is preliminary data.</text>
</comment>
<dbReference type="RefSeq" id="WP_201695494.1">
    <property type="nucleotide sequence ID" value="NZ_CAJHCQ010000003.1"/>
</dbReference>
<dbReference type="PANTHER" id="PTHR36154:SF1">
    <property type="entry name" value="DNA-BINDING TRANSCRIPTIONAL ACTIVATOR ALPA"/>
    <property type="match status" value="1"/>
</dbReference>
<dbReference type="InterPro" id="IPR052931">
    <property type="entry name" value="Prophage_regulatory_activator"/>
</dbReference>
<evidence type="ECO:0000313" key="1">
    <source>
        <dbReference type="EMBL" id="CAD6524616.1"/>
    </source>
</evidence>
<proteinExistence type="predicted"/>